<dbReference type="Proteomes" id="UP000184612">
    <property type="component" value="Unassembled WGS sequence"/>
</dbReference>
<protein>
    <submittedName>
        <fullName evidence="2">General stress protein 26</fullName>
    </submittedName>
</protein>
<accession>A0A1M7Y565</accession>
<name>A0A1M7Y565_9FIRM</name>
<dbReference type="Pfam" id="PF01243">
    <property type="entry name" value="PNPOx_N"/>
    <property type="match status" value="1"/>
</dbReference>
<dbReference type="PANTHER" id="PTHR34818:SF1">
    <property type="entry name" value="PROTEIN BLI-3"/>
    <property type="match status" value="1"/>
</dbReference>
<dbReference type="PANTHER" id="PTHR34818">
    <property type="entry name" value="PROTEIN BLI-3"/>
    <property type="match status" value="1"/>
</dbReference>
<dbReference type="InterPro" id="IPR052917">
    <property type="entry name" value="Stress-Dev_Protein"/>
</dbReference>
<gene>
    <name evidence="2" type="ORF">SAMN02745217_01551</name>
</gene>
<evidence type="ECO:0000313" key="2">
    <source>
        <dbReference type="EMBL" id="SHO47480.1"/>
    </source>
</evidence>
<feature type="domain" description="Pyridoxamine 5'-phosphate oxidase N-terminal" evidence="1">
    <location>
        <begin position="4"/>
        <end position="117"/>
    </location>
</feature>
<reference evidence="2 3" key="1">
    <citation type="submission" date="2016-12" db="EMBL/GenBank/DDBJ databases">
        <authorList>
            <person name="Song W.-J."/>
            <person name="Kurnit D.M."/>
        </authorList>
    </citation>
    <scope>NUCLEOTIDE SEQUENCE [LARGE SCALE GENOMIC DNA]</scope>
    <source>
        <strain evidence="2 3">DSM 12503</strain>
    </source>
</reference>
<dbReference type="InterPro" id="IPR012349">
    <property type="entry name" value="Split_barrel_FMN-bd"/>
</dbReference>
<dbReference type="SUPFAM" id="SSF50475">
    <property type="entry name" value="FMN-binding split barrel"/>
    <property type="match status" value="1"/>
</dbReference>
<dbReference type="InterPro" id="IPR011576">
    <property type="entry name" value="Pyridox_Oxase_N"/>
</dbReference>
<dbReference type="STRING" id="1121345.SAMN02745217_01551"/>
<organism evidence="2 3">
    <name type="scientific">Anaerocolumna xylanovorans DSM 12503</name>
    <dbReference type="NCBI Taxonomy" id="1121345"/>
    <lineage>
        <taxon>Bacteria</taxon>
        <taxon>Bacillati</taxon>
        <taxon>Bacillota</taxon>
        <taxon>Clostridia</taxon>
        <taxon>Lachnospirales</taxon>
        <taxon>Lachnospiraceae</taxon>
        <taxon>Anaerocolumna</taxon>
    </lineage>
</organism>
<dbReference type="Gene3D" id="2.30.110.10">
    <property type="entry name" value="Electron Transport, Fmn-binding Protein, Chain A"/>
    <property type="match status" value="1"/>
</dbReference>
<proteinExistence type="predicted"/>
<evidence type="ECO:0000259" key="1">
    <source>
        <dbReference type="Pfam" id="PF01243"/>
    </source>
</evidence>
<sequence length="136" mass="15742">MRLVETSRDAIVCSIDEEGYPNGKAMFRLRNDGLSTFWFSTNTSSIRIGQWLRNPKAAIYFLDAQDFHGLMLTGEMKIHMDEETKKAFWKQGDEMYYPLGPTDPDYSILEFTAIKGNYYHGLKKHLFLAEEAKGWS</sequence>
<keyword evidence="3" id="KW-1185">Reference proteome</keyword>
<evidence type="ECO:0000313" key="3">
    <source>
        <dbReference type="Proteomes" id="UP000184612"/>
    </source>
</evidence>
<dbReference type="EMBL" id="FRFD01000004">
    <property type="protein sequence ID" value="SHO47480.1"/>
    <property type="molecule type" value="Genomic_DNA"/>
</dbReference>
<dbReference type="AlphaFoldDB" id="A0A1M7Y565"/>